<dbReference type="FunFam" id="3.40.190.10:FF:000005">
    <property type="entry name" value="Porphobilinogen deaminase"/>
    <property type="match status" value="1"/>
</dbReference>
<dbReference type="GO" id="GO:0006783">
    <property type="term" value="P:heme biosynthetic process"/>
    <property type="evidence" value="ECO:0007669"/>
    <property type="project" value="UniProtKB-KW"/>
</dbReference>
<comment type="pathway">
    <text evidence="3">Porphyrin-containing compound metabolism; protoporphyrin-IX biosynthesis; coproporphyrinogen-III from 5-aminolevulinate: step 2/4.</text>
</comment>
<evidence type="ECO:0000256" key="3">
    <source>
        <dbReference type="ARBA" id="ARBA00004735"/>
    </source>
</evidence>
<dbReference type="PRINTS" id="PR00151">
    <property type="entry name" value="PORPHBDMNASE"/>
</dbReference>
<dbReference type="Pfam" id="PF01379">
    <property type="entry name" value="Porphobil_deam"/>
    <property type="match status" value="1"/>
</dbReference>
<dbReference type="CDD" id="cd13645">
    <property type="entry name" value="PBP2_HuPBGD_like"/>
    <property type="match status" value="1"/>
</dbReference>
<dbReference type="EMBL" id="WHVB01000007">
    <property type="protein sequence ID" value="KAF8480883.1"/>
    <property type="molecule type" value="Genomic_DNA"/>
</dbReference>
<dbReference type="AlphaFoldDB" id="A0A9P5MX12"/>
<dbReference type="PANTHER" id="PTHR11557">
    <property type="entry name" value="PORPHOBILINOGEN DEAMINASE"/>
    <property type="match status" value="1"/>
</dbReference>
<evidence type="ECO:0000256" key="6">
    <source>
        <dbReference type="ARBA" id="ARBA00016519"/>
    </source>
</evidence>
<dbReference type="NCBIfam" id="TIGR00212">
    <property type="entry name" value="hemC"/>
    <property type="match status" value="1"/>
</dbReference>
<dbReference type="GO" id="GO:0005737">
    <property type="term" value="C:cytoplasm"/>
    <property type="evidence" value="ECO:0007669"/>
    <property type="project" value="TreeGrafter"/>
</dbReference>
<dbReference type="SUPFAM" id="SSF53850">
    <property type="entry name" value="Periplasmic binding protein-like II"/>
    <property type="match status" value="1"/>
</dbReference>
<evidence type="ECO:0000256" key="11">
    <source>
        <dbReference type="ARBA" id="ARBA00033064"/>
    </source>
</evidence>
<accession>A0A9P5MX12</accession>
<sequence>MSTENRRIVLASRASQLAQIQTHIVLDTLKAAFPDRTFDTSFMSTQGDKDLSRALYLLGGKSLWTKELEVALLGGEVDMVVHSLKDVPTAMPEGCALGAILEREYGEDSLVVKKGYTVEGRTVCTLDDLPAGAVIGTSSVRRVAQLKRRYPALAFKDVRGNLQTRLDKLDNPDGPYAALILAKAGLLRQGFGERVTIDIVPPTLFHAVGQGALAVEIRADDAEARRLCSALTHWQTSWRCLAERACLRVLEGGCSVPVGVHTELVPVPVPVTSPEGGGEGDVAAKLRLVGTITAVDGQRHVEREVERVVSSSEQAEELGAQVAKELIDIGGREILQLVAKDREQRTAETEAQKAAEFIIQG</sequence>
<evidence type="ECO:0000256" key="4">
    <source>
        <dbReference type="ARBA" id="ARBA00005638"/>
    </source>
</evidence>
<dbReference type="Gene3D" id="3.40.190.10">
    <property type="entry name" value="Periplasmic binding protein-like II"/>
    <property type="match status" value="2"/>
</dbReference>
<dbReference type="FunFam" id="3.40.190.10:FF:000086">
    <property type="entry name" value="Probable porphobilinogen deaminase"/>
    <property type="match status" value="1"/>
</dbReference>
<keyword evidence="16" id="KW-1185">Reference proteome</keyword>
<proteinExistence type="inferred from homology"/>
<evidence type="ECO:0000256" key="2">
    <source>
        <dbReference type="ARBA" id="ARBA00002869"/>
    </source>
</evidence>
<dbReference type="OrthoDB" id="564646at2759"/>
<organism evidence="15 16">
    <name type="scientific">Russula ochroleuca</name>
    <dbReference type="NCBI Taxonomy" id="152965"/>
    <lineage>
        <taxon>Eukaryota</taxon>
        <taxon>Fungi</taxon>
        <taxon>Dikarya</taxon>
        <taxon>Basidiomycota</taxon>
        <taxon>Agaricomycotina</taxon>
        <taxon>Agaricomycetes</taxon>
        <taxon>Russulales</taxon>
        <taxon>Russulaceae</taxon>
        <taxon>Russula</taxon>
    </lineage>
</organism>
<comment type="caution">
    <text evidence="15">The sequence shown here is derived from an EMBL/GenBank/DDBJ whole genome shotgun (WGS) entry which is preliminary data.</text>
</comment>
<dbReference type="SUPFAM" id="SSF54782">
    <property type="entry name" value="Porphobilinogen deaminase (hydroxymethylbilane synthase), C-terminal domain"/>
    <property type="match status" value="1"/>
</dbReference>
<evidence type="ECO:0000259" key="14">
    <source>
        <dbReference type="Pfam" id="PF03900"/>
    </source>
</evidence>
<dbReference type="InterPro" id="IPR036803">
    <property type="entry name" value="Porphobilinogen_deaminase_C_sf"/>
</dbReference>
<dbReference type="InterPro" id="IPR022418">
    <property type="entry name" value="Porphobilinogen_deaminase_C"/>
</dbReference>
<dbReference type="PIRSF" id="PIRSF001438">
    <property type="entry name" value="4pyrrol_synth_OHMeBilane_synth"/>
    <property type="match status" value="1"/>
</dbReference>
<comment type="function">
    <text evidence="2">Tetrapolymerization of the monopyrrole PBG into the hydroxymethylbilane pre-uroporphyrinogen in several discrete steps.</text>
</comment>
<comment type="cofactor">
    <cofactor evidence="1">
        <name>dipyrromethane</name>
        <dbReference type="ChEBI" id="CHEBI:60342"/>
    </cofactor>
</comment>
<reference evidence="15" key="2">
    <citation type="journal article" date="2020" name="Nat. Commun.">
        <title>Large-scale genome sequencing of mycorrhizal fungi provides insights into the early evolution of symbiotic traits.</title>
        <authorList>
            <person name="Miyauchi S."/>
            <person name="Kiss E."/>
            <person name="Kuo A."/>
            <person name="Drula E."/>
            <person name="Kohler A."/>
            <person name="Sanchez-Garcia M."/>
            <person name="Morin E."/>
            <person name="Andreopoulos B."/>
            <person name="Barry K.W."/>
            <person name="Bonito G."/>
            <person name="Buee M."/>
            <person name="Carver A."/>
            <person name="Chen C."/>
            <person name="Cichocki N."/>
            <person name="Clum A."/>
            <person name="Culley D."/>
            <person name="Crous P.W."/>
            <person name="Fauchery L."/>
            <person name="Girlanda M."/>
            <person name="Hayes R.D."/>
            <person name="Keri Z."/>
            <person name="LaButti K."/>
            <person name="Lipzen A."/>
            <person name="Lombard V."/>
            <person name="Magnuson J."/>
            <person name="Maillard F."/>
            <person name="Murat C."/>
            <person name="Nolan M."/>
            <person name="Ohm R.A."/>
            <person name="Pangilinan J."/>
            <person name="Pereira M.F."/>
            <person name="Perotto S."/>
            <person name="Peter M."/>
            <person name="Pfister S."/>
            <person name="Riley R."/>
            <person name="Sitrit Y."/>
            <person name="Stielow J.B."/>
            <person name="Szollosi G."/>
            <person name="Zifcakova L."/>
            <person name="Stursova M."/>
            <person name="Spatafora J.W."/>
            <person name="Tedersoo L."/>
            <person name="Vaario L.M."/>
            <person name="Yamada A."/>
            <person name="Yan M."/>
            <person name="Wang P."/>
            <person name="Xu J."/>
            <person name="Bruns T."/>
            <person name="Baldrian P."/>
            <person name="Vilgalys R."/>
            <person name="Dunand C."/>
            <person name="Henrissat B."/>
            <person name="Grigoriev I.V."/>
            <person name="Hibbett D."/>
            <person name="Nagy L.G."/>
            <person name="Martin F.M."/>
        </authorList>
    </citation>
    <scope>NUCLEOTIDE SEQUENCE</scope>
    <source>
        <strain evidence="15">Prilba</strain>
    </source>
</reference>
<feature type="domain" description="Porphobilinogen deaminase C-terminal" evidence="14">
    <location>
        <begin position="239"/>
        <end position="327"/>
    </location>
</feature>
<dbReference type="InterPro" id="IPR022417">
    <property type="entry name" value="Porphobilin_deaminase_N"/>
</dbReference>
<dbReference type="EC" id="2.5.1.61" evidence="5"/>
<evidence type="ECO:0000256" key="7">
    <source>
        <dbReference type="ARBA" id="ARBA00022679"/>
    </source>
</evidence>
<evidence type="ECO:0000256" key="5">
    <source>
        <dbReference type="ARBA" id="ARBA00012655"/>
    </source>
</evidence>
<evidence type="ECO:0000256" key="1">
    <source>
        <dbReference type="ARBA" id="ARBA00001916"/>
    </source>
</evidence>
<keyword evidence="9" id="KW-0627">Porphyrin biosynthesis</keyword>
<evidence type="ECO:0000256" key="8">
    <source>
        <dbReference type="ARBA" id="ARBA00023133"/>
    </source>
</evidence>
<comment type="catalytic activity">
    <reaction evidence="12">
        <text>4 porphobilinogen + H2O = hydroxymethylbilane + 4 NH4(+)</text>
        <dbReference type="Rhea" id="RHEA:13185"/>
        <dbReference type="ChEBI" id="CHEBI:15377"/>
        <dbReference type="ChEBI" id="CHEBI:28938"/>
        <dbReference type="ChEBI" id="CHEBI:57845"/>
        <dbReference type="ChEBI" id="CHEBI:58126"/>
        <dbReference type="EC" id="2.5.1.61"/>
    </reaction>
</comment>
<protein>
    <recommendedName>
        <fullName evidence="6">Porphobilinogen deaminase</fullName>
        <ecNumber evidence="5">2.5.1.61</ecNumber>
    </recommendedName>
    <alternativeName>
        <fullName evidence="11">Hydroxymethylbilane synthase</fullName>
    </alternativeName>
    <alternativeName>
        <fullName evidence="10">Pre-uroporphyrinogen synthase</fullName>
    </alternativeName>
</protein>
<evidence type="ECO:0000313" key="15">
    <source>
        <dbReference type="EMBL" id="KAF8480883.1"/>
    </source>
</evidence>
<evidence type="ECO:0000259" key="13">
    <source>
        <dbReference type="Pfam" id="PF01379"/>
    </source>
</evidence>
<evidence type="ECO:0000256" key="10">
    <source>
        <dbReference type="ARBA" id="ARBA00030685"/>
    </source>
</evidence>
<evidence type="ECO:0000313" key="16">
    <source>
        <dbReference type="Proteomes" id="UP000759537"/>
    </source>
</evidence>
<comment type="similarity">
    <text evidence="4">Belongs to the HMBS family.</text>
</comment>
<keyword evidence="7" id="KW-0808">Transferase</keyword>
<reference evidence="15" key="1">
    <citation type="submission" date="2019-10" db="EMBL/GenBank/DDBJ databases">
        <authorList>
            <consortium name="DOE Joint Genome Institute"/>
            <person name="Kuo A."/>
            <person name="Miyauchi S."/>
            <person name="Kiss E."/>
            <person name="Drula E."/>
            <person name="Kohler A."/>
            <person name="Sanchez-Garcia M."/>
            <person name="Andreopoulos B."/>
            <person name="Barry K.W."/>
            <person name="Bonito G."/>
            <person name="Buee M."/>
            <person name="Carver A."/>
            <person name="Chen C."/>
            <person name="Cichocki N."/>
            <person name="Clum A."/>
            <person name="Culley D."/>
            <person name="Crous P.W."/>
            <person name="Fauchery L."/>
            <person name="Girlanda M."/>
            <person name="Hayes R."/>
            <person name="Keri Z."/>
            <person name="LaButti K."/>
            <person name="Lipzen A."/>
            <person name="Lombard V."/>
            <person name="Magnuson J."/>
            <person name="Maillard F."/>
            <person name="Morin E."/>
            <person name="Murat C."/>
            <person name="Nolan M."/>
            <person name="Ohm R."/>
            <person name="Pangilinan J."/>
            <person name="Pereira M."/>
            <person name="Perotto S."/>
            <person name="Peter M."/>
            <person name="Riley R."/>
            <person name="Sitrit Y."/>
            <person name="Stielow B."/>
            <person name="Szollosi G."/>
            <person name="Zifcakova L."/>
            <person name="Stursova M."/>
            <person name="Spatafora J.W."/>
            <person name="Tedersoo L."/>
            <person name="Vaario L.-M."/>
            <person name="Yamada A."/>
            <person name="Yan M."/>
            <person name="Wang P."/>
            <person name="Xu J."/>
            <person name="Bruns T."/>
            <person name="Baldrian P."/>
            <person name="Vilgalys R."/>
            <person name="Henrissat B."/>
            <person name="Grigoriev I.V."/>
            <person name="Hibbett D."/>
            <person name="Nagy L.G."/>
            <person name="Martin F.M."/>
        </authorList>
    </citation>
    <scope>NUCLEOTIDE SEQUENCE</scope>
    <source>
        <strain evidence="15">Prilba</strain>
    </source>
</reference>
<name>A0A9P5MX12_9AGAM</name>
<feature type="domain" description="Porphobilinogen deaminase N-terminal" evidence="13">
    <location>
        <begin position="8"/>
        <end position="225"/>
    </location>
</feature>
<dbReference type="Proteomes" id="UP000759537">
    <property type="component" value="Unassembled WGS sequence"/>
</dbReference>
<evidence type="ECO:0000256" key="12">
    <source>
        <dbReference type="ARBA" id="ARBA00048169"/>
    </source>
</evidence>
<dbReference type="InterPro" id="IPR000860">
    <property type="entry name" value="HemC"/>
</dbReference>
<dbReference type="PANTHER" id="PTHR11557:SF0">
    <property type="entry name" value="PORPHOBILINOGEN DEAMINASE"/>
    <property type="match status" value="1"/>
</dbReference>
<dbReference type="GO" id="GO:0004418">
    <property type="term" value="F:hydroxymethylbilane synthase activity"/>
    <property type="evidence" value="ECO:0007669"/>
    <property type="project" value="UniProtKB-EC"/>
</dbReference>
<dbReference type="Gene3D" id="3.30.160.40">
    <property type="entry name" value="Porphobilinogen deaminase, C-terminal domain"/>
    <property type="match status" value="1"/>
</dbReference>
<keyword evidence="8" id="KW-0350">Heme biosynthesis</keyword>
<evidence type="ECO:0000256" key="9">
    <source>
        <dbReference type="ARBA" id="ARBA00023244"/>
    </source>
</evidence>
<gene>
    <name evidence="15" type="ORF">DFH94DRAFT_736645</name>
</gene>
<dbReference type="Pfam" id="PF03900">
    <property type="entry name" value="Porphobil_deamC"/>
    <property type="match status" value="1"/>
</dbReference>